<dbReference type="AlphaFoldDB" id="A0A1G8JRV4"/>
<protein>
    <recommendedName>
        <fullName evidence="4">DUF4913 domain-containing protein</fullName>
    </recommendedName>
</protein>
<dbReference type="OrthoDB" id="3535759at2"/>
<organism evidence="2 3">
    <name type="scientific">Arthrobacter subterraneus</name>
    <dbReference type="NCBI Taxonomy" id="335973"/>
    <lineage>
        <taxon>Bacteria</taxon>
        <taxon>Bacillati</taxon>
        <taxon>Actinomycetota</taxon>
        <taxon>Actinomycetes</taxon>
        <taxon>Micrococcales</taxon>
        <taxon>Micrococcaceae</taxon>
        <taxon>Arthrobacter</taxon>
    </lineage>
</organism>
<evidence type="ECO:0008006" key="4">
    <source>
        <dbReference type="Google" id="ProtNLM"/>
    </source>
</evidence>
<name>A0A1G8JRV4_9MICC</name>
<keyword evidence="3" id="KW-1185">Reference proteome</keyword>
<proteinExistence type="predicted"/>
<evidence type="ECO:0000256" key="1">
    <source>
        <dbReference type="SAM" id="MobiDB-lite"/>
    </source>
</evidence>
<feature type="region of interest" description="Disordered" evidence="1">
    <location>
        <begin position="1"/>
        <end position="39"/>
    </location>
</feature>
<sequence length="208" mass="24047">MSDHMPPPEPDESDLDDDLDDNLGDEMADESVGGPPHPVNWNMLSAHDLEQEWLELNRWIDWLRHTYGLPAAVIPPFWHHHPELVWELSALHLHWLCAYDAEQNGSAPIGWHRDFADVRVRLRDWIAASGTRLDRDRPTRQTTWPGEMPAPPVEDIVIADRDDEFVDFVREQVRQRQAAEDVFFATIDEATGEPFDHRPGDQRAQGKR</sequence>
<dbReference type="RefSeq" id="WP_090586813.1">
    <property type="nucleotide sequence ID" value="NZ_FNDT01000009.1"/>
</dbReference>
<evidence type="ECO:0000313" key="2">
    <source>
        <dbReference type="EMBL" id="SDI33851.1"/>
    </source>
</evidence>
<feature type="region of interest" description="Disordered" evidence="1">
    <location>
        <begin position="189"/>
        <end position="208"/>
    </location>
</feature>
<dbReference type="EMBL" id="FNDT01000009">
    <property type="protein sequence ID" value="SDI33851.1"/>
    <property type="molecule type" value="Genomic_DNA"/>
</dbReference>
<gene>
    <name evidence="2" type="ORF">SAMN04488693_109103</name>
</gene>
<evidence type="ECO:0000313" key="3">
    <source>
        <dbReference type="Proteomes" id="UP000199258"/>
    </source>
</evidence>
<feature type="compositionally biased region" description="Acidic residues" evidence="1">
    <location>
        <begin position="9"/>
        <end position="29"/>
    </location>
</feature>
<dbReference type="STRING" id="335973.SAMN04488693_109103"/>
<reference evidence="2 3" key="1">
    <citation type="submission" date="2016-10" db="EMBL/GenBank/DDBJ databases">
        <authorList>
            <person name="de Groot N.N."/>
        </authorList>
    </citation>
    <scope>NUCLEOTIDE SEQUENCE [LARGE SCALE GENOMIC DNA]</scope>
    <source>
        <strain evidence="2 3">NP_1H</strain>
    </source>
</reference>
<dbReference type="Proteomes" id="UP000199258">
    <property type="component" value="Unassembled WGS sequence"/>
</dbReference>
<accession>A0A1G8JRV4</accession>